<name>A0A1H8F6J4_9ACTN</name>
<keyword evidence="1" id="KW-1133">Transmembrane helix</keyword>
<protein>
    <submittedName>
        <fullName evidence="3">Putative sensor</fullName>
    </submittedName>
</protein>
<keyword evidence="4" id="KW-1185">Reference proteome</keyword>
<dbReference type="STRING" id="46177.SAMN05660976_07179"/>
<dbReference type="Proteomes" id="UP000198953">
    <property type="component" value="Unassembled WGS sequence"/>
</dbReference>
<feature type="domain" description="Putative sensor" evidence="2">
    <location>
        <begin position="14"/>
        <end position="200"/>
    </location>
</feature>
<dbReference type="RefSeq" id="WP_091104957.1">
    <property type="nucleotide sequence ID" value="NZ_FOBF01000024.1"/>
</dbReference>
<feature type="transmembrane region" description="Helical" evidence="1">
    <location>
        <begin position="164"/>
        <end position="185"/>
    </location>
</feature>
<dbReference type="AlphaFoldDB" id="A0A1H8F6J4"/>
<evidence type="ECO:0000259" key="2">
    <source>
        <dbReference type="Pfam" id="PF13796"/>
    </source>
</evidence>
<evidence type="ECO:0000313" key="4">
    <source>
        <dbReference type="Proteomes" id="UP000198953"/>
    </source>
</evidence>
<gene>
    <name evidence="3" type="ORF">SAMN05660976_07179</name>
</gene>
<proteinExistence type="predicted"/>
<accession>A0A1H8F6J4</accession>
<dbReference type="Pfam" id="PF13796">
    <property type="entry name" value="Sensor"/>
    <property type="match status" value="1"/>
</dbReference>
<dbReference type="InterPro" id="IPR025828">
    <property type="entry name" value="Put_sensor_dom"/>
</dbReference>
<reference evidence="3 4" key="1">
    <citation type="submission" date="2016-10" db="EMBL/GenBank/DDBJ databases">
        <authorList>
            <person name="de Groot N.N."/>
        </authorList>
    </citation>
    <scope>NUCLEOTIDE SEQUENCE [LARGE SCALE GENOMIC DNA]</scope>
    <source>
        <strain evidence="3 4">DSM 43357</strain>
    </source>
</reference>
<feature type="transmembrane region" description="Helical" evidence="1">
    <location>
        <begin position="106"/>
        <end position="128"/>
    </location>
</feature>
<evidence type="ECO:0000313" key="3">
    <source>
        <dbReference type="EMBL" id="SEN27473.1"/>
    </source>
</evidence>
<dbReference type="EMBL" id="FOBF01000024">
    <property type="protein sequence ID" value="SEN27473.1"/>
    <property type="molecule type" value="Genomic_DNA"/>
</dbReference>
<sequence>MTTLRRRVAADTRYTLAGFPVAFAAFCVALIGLSGGLGAAVAFVGLPLLAGSAVLVRKFADVERAALPGVLGHPVGHPSYPEAPEGAGWLRRLMNPLATPQGWIDLLHAVIAFPVALVSFVFSAVWWAGTVAGLTFPVYGWVIAAIPGVDGGLPELLGFGHGPVAFVVFNTLAGVLFALTLVPVLRGAALLRASLAEAMLTRPAPRAATTRRRTALDDAPLPPYSVRR</sequence>
<evidence type="ECO:0000256" key="1">
    <source>
        <dbReference type="SAM" id="Phobius"/>
    </source>
</evidence>
<organism evidence="3 4">
    <name type="scientific">Nonomuraea pusilla</name>
    <dbReference type="NCBI Taxonomy" id="46177"/>
    <lineage>
        <taxon>Bacteria</taxon>
        <taxon>Bacillati</taxon>
        <taxon>Actinomycetota</taxon>
        <taxon>Actinomycetes</taxon>
        <taxon>Streptosporangiales</taxon>
        <taxon>Streptosporangiaceae</taxon>
        <taxon>Nonomuraea</taxon>
    </lineage>
</organism>
<keyword evidence="1" id="KW-0472">Membrane</keyword>
<dbReference type="OrthoDB" id="5183772at2"/>
<keyword evidence="1" id="KW-0812">Transmembrane</keyword>